<protein>
    <submittedName>
        <fullName evidence="1">Uncharacterized protein</fullName>
    </submittedName>
</protein>
<proteinExistence type="predicted"/>
<dbReference type="EMBL" id="FAXN01000039">
    <property type="protein sequence ID" value="CUV65583.1"/>
    <property type="molecule type" value="Genomic_DNA"/>
</dbReference>
<evidence type="ECO:0000313" key="1">
    <source>
        <dbReference type="EMBL" id="CUV65583.1"/>
    </source>
</evidence>
<reference evidence="1" key="1">
    <citation type="submission" date="2015-11" db="EMBL/GenBank/DDBJ databases">
        <authorList>
            <person name="Zhang Y."/>
            <person name="Guo Z."/>
        </authorList>
    </citation>
    <scope>NUCLEOTIDE SEQUENCE</scope>
    <source>
        <strain evidence="1">BN30871</strain>
    </source>
</reference>
<accession>A0A0S4XMS5</accession>
<name>A0A0S4XMS5_9BACT</name>
<sequence>MMQVAYQLSSNELDSSFLKSVKQLFKDKNIEIVIYDEDEEDKKLGSILANSMADKTVASEKDFLKALNED</sequence>
<gene>
    <name evidence="1" type="ORF">BN3087_390034</name>
</gene>
<organism evidence="1">
    <name type="scientific">Sulfurovum sp. enrichment culture clone C5</name>
    <dbReference type="NCBI Taxonomy" id="497650"/>
    <lineage>
        <taxon>Bacteria</taxon>
        <taxon>Pseudomonadati</taxon>
        <taxon>Campylobacterota</taxon>
        <taxon>Epsilonproteobacteria</taxon>
        <taxon>Campylobacterales</taxon>
        <taxon>Sulfurovaceae</taxon>
        <taxon>Sulfurovum</taxon>
        <taxon>environmental samples</taxon>
    </lineage>
</organism>
<dbReference type="AlphaFoldDB" id="A0A0S4XMS5"/>